<dbReference type="PANTHER" id="PTHR31620:SF15">
    <property type="entry name" value="PROTEIN RETICULATA-RELATED 2, CHLOROPLASTIC-RELATED"/>
    <property type="match status" value="1"/>
</dbReference>
<evidence type="ECO:0000256" key="2">
    <source>
        <dbReference type="ARBA" id="ARBA00010793"/>
    </source>
</evidence>
<protein>
    <submittedName>
        <fullName evidence="11">Uncharacterized protein</fullName>
    </submittedName>
</protein>
<reference evidence="11" key="2">
    <citation type="submission" date="2022-03" db="EMBL/GenBank/DDBJ databases">
        <title>Draft title - Genomic analysis of global carrot germplasm unveils the trajectory of domestication and the origin of high carotenoid orange carrot.</title>
        <authorList>
            <person name="Iorizzo M."/>
            <person name="Ellison S."/>
            <person name="Senalik D."/>
            <person name="Macko-Podgorni A."/>
            <person name="Grzebelus D."/>
            <person name="Bostan H."/>
            <person name="Rolling W."/>
            <person name="Curaba J."/>
            <person name="Simon P."/>
        </authorList>
    </citation>
    <scope>NUCLEOTIDE SEQUENCE</scope>
    <source>
        <tissue evidence="11">Leaf</tissue>
    </source>
</reference>
<evidence type="ECO:0000256" key="10">
    <source>
        <dbReference type="SAM" id="Phobius"/>
    </source>
</evidence>
<dbReference type="InterPro" id="IPR021825">
    <property type="entry name" value="RETICULATA-related"/>
</dbReference>
<feature type="compositionally biased region" description="Polar residues" evidence="9">
    <location>
        <begin position="331"/>
        <end position="341"/>
    </location>
</feature>
<reference evidence="11" key="1">
    <citation type="journal article" date="2016" name="Nat. Genet.">
        <title>A high-quality carrot genome assembly provides new insights into carotenoid accumulation and asterid genome evolution.</title>
        <authorList>
            <person name="Iorizzo M."/>
            <person name="Ellison S."/>
            <person name="Senalik D."/>
            <person name="Zeng P."/>
            <person name="Satapoomin P."/>
            <person name="Huang J."/>
            <person name="Bowman M."/>
            <person name="Iovene M."/>
            <person name="Sanseverino W."/>
            <person name="Cavagnaro P."/>
            <person name="Yildiz M."/>
            <person name="Macko-Podgorni A."/>
            <person name="Moranska E."/>
            <person name="Grzebelus E."/>
            <person name="Grzebelus D."/>
            <person name="Ashrafi H."/>
            <person name="Zheng Z."/>
            <person name="Cheng S."/>
            <person name="Spooner D."/>
            <person name="Van Deynze A."/>
            <person name="Simon P."/>
        </authorList>
    </citation>
    <scope>NUCLEOTIDE SEQUENCE</scope>
    <source>
        <tissue evidence="11">Leaf</tissue>
    </source>
</reference>
<comment type="similarity">
    <text evidence="2">Belongs to the RETICULATA family.</text>
</comment>
<evidence type="ECO:0000313" key="11">
    <source>
        <dbReference type="EMBL" id="WOH10879.1"/>
    </source>
</evidence>
<name>A0AAF1B923_DAUCS</name>
<evidence type="ECO:0000256" key="1">
    <source>
        <dbReference type="ARBA" id="ARBA00004508"/>
    </source>
</evidence>
<sequence>MSTMSQLHRLSLPNHYHIFNTNRSIDLIHSNLAFSSPPTCLKLFNSPLPKNQLTHYYLITKVHIPCANIAAAGGSNNDGIGGFGGGGSDGTSGNNDGDDSSSSSNFERFGPVGAFLNGWRSRVAADPQFPFKVLMEEIVGLSACVLGDMASRPNFGLNELDLVFSTLVVCFILNFTLMYILAPTTASSGVALPALFASCPTSHMFEPGPFSVLDRFGTFVYKGIVFAAVGFTAGLVGTALSNGLLALRKNMDPTFETPNEAPRTMLNALTWAAQVGLSANLRYQTLNGVEYVLAKGLPSFAFKTSVIVLRVVNNVMGGMSFVILARLTGSQSSGANESKLVSSEEVEASATGDEKDKLPQDSESSESVHK</sequence>
<evidence type="ECO:0000256" key="8">
    <source>
        <dbReference type="ARBA" id="ARBA00023136"/>
    </source>
</evidence>
<feature type="transmembrane region" description="Helical" evidence="10">
    <location>
        <begin position="162"/>
        <end position="182"/>
    </location>
</feature>
<dbReference type="Pfam" id="PF11891">
    <property type="entry name" value="RETICULATA-like"/>
    <property type="match status" value="1"/>
</dbReference>
<keyword evidence="8 10" id="KW-0472">Membrane</keyword>
<feature type="compositionally biased region" description="Low complexity" evidence="9">
    <location>
        <begin position="91"/>
        <end position="104"/>
    </location>
</feature>
<evidence type="ECO:0000256" key="9">
    <source>
        <dbReference type="SAM" id="MobiDB-lite"/>
    </source>
</evidence>
<dbReference type="PANTHER" id="PTHR31620">
    <property type="entry name" value="PROTEIN RETICULATA-RELATED 2, CHLOROPLASTIC-RELATED"/>
    <property type="match status" value="1"/>
</dbReference>
<evidence type="ECO:0000256" key="5">
    <source>
        <dbReference type="ARBA" id="ARBA00022692"/>
    </source>
</evidence>
<dbReference type="GO" id="GO:0031969">
    <property type="term" value="C:chloroplast membrane"/>
    <property type="evidence" value="ECO:0007669"/>
    <property type="project" value="UniProtKB-SubCell"/>
</dbReference>
<organism evidence="11 12">
    <name type="scientific">Daucus carota subsp. sativus</name>
    <name type="common">Carrot</name>
    <dbReference type="NCBI Taxonomy" id="79200"/>
    <lineage>
        <taxon>Eukaryota</taxon>
        <taxon>Viridiplantae</taxon>
        <taxon>Streptophyta</taxon>
        <taxon>Embryophyta</taxon>
        <taxon>Tracheophyta</taxon>
        <taxon>Spermatophyta</taxon>
        <taxon>Magnoliopsida</taxon>
        <taxon>eudicotyledons</taxon>
        <taxon>Gunneridae</taxon>
        <taxon>Pentapetalae</taxon>
        <taxon>asterids</taxon>
        <taxon>campanulids</taxon>
        <taxon>Apiales</taxon>
        <taxon>Apiaceae</taxon>
        <taxon>Apioideae</taxon>
        <taxon>Scandiceae</taxon>
        <taxon>Daucinae</taxon>
        <taxon>Daucus</taxon>
        <taxon>Daucus sect. Daucus</taxon>
    </lineage>
</organism>
<gene>
    <name evidence="11" type="ORF">DCAR_0830355</name>
</gene>
<keyword evidence="7 10" id="KW-1133">Transmembrane helix</keyword>
<evidence type="ECO:0000313" key="12">
    <source>
        <dbReference type="Proteomes" id="UP000077755"/>
    </source>
</evidence>
<evidence type="ECO:0000256" key="4">
    <source>
        <dbReference type="ARBA" id="ARBA00022640"/>
    </source>
</evidence>
<feature type="region of interest" description="Disordered" evidence="9">
    <location>
        <begin position="331"/>
        <end position="370"/>
    </location>
</feature>
<dbReference type="KEGG" id="dcr:108197454"/>
<comment type="subcellular location">
    <subcellularLocation>
        <location evidence="1">Plastid</location>
        <location evidence="1">Chloroplast membrane</location>
        <topology evidence="1">Multi-pass membrane protein</topology>
    </subcellularLocation>
</comment>
<feature type="region of interest" description="Disordered" evidence="9">
    <location>
        <begin position="83"/>
        <end position="104"/>
    </location>
</feature>
<accession>A0AAF1B923</accession>
<keyword evidence="12" id="KW-1185">Reference proteome</keyword>
<dbReference type="AlphaFoldDB" id="A0AAF1B923"/>
<evidence type="ECO:0000256" key="3">
    <source>
        <dbReference type="ARBA" id="ARBA00022528"/>
    </source>
</evidence>
<evidence type="ECO:0000256" key="6">
    <source>
        <dbReference type="ARBA" id="ARBA00022946"/>
    </source>
</evidence>
<keyword evidence="5 10" id="KW-0812">Transmembrane</keyword>
<keyword evidence="4" id="KW-0934">Plastid</keyword>
<proteinExistence type="inferred from homology"/>
<evidence type="ECO:0000256" key="7">
    <source>
        <dbReference type="ARBA" id="ARBA00022989"/>
    </source>
</evidence>
<dbReference type="Proteomes" id="UP000077755">
    <property type="component" value="Chromosome 8"/>
</dbReference>
<keyword evidence="6" id="KW-0809">Transit peptide</keyword>
<feature type="transmembrane region" description="Helical" evidence="10">
    <location>
        <begin position="219"/>
        <end position="241"/>
    </location>
</feature>
<feature type="compositionally biased region" description="Basic and acidic residues" evidence="9">
    <location>
        <begin position="352"/>
        <end position="370"/>
    </location>
</feature>
<dbReference type="EMBL" id="CP093350">
    <property type="protein sequence ID" value="WOH10879.1"/>
    <property type="molecule type" value="Genomic_DNA"/>
</dbReference>
<keyword evidence="3" id="KW-0150">Chloroplast</keyword>